<dbReference type="OrthoDB" id="9807558at2"/>
<evidence type="ECO:0000259" key="4">
    <source>
        <dbReference type="PROSITE" id="PS51077"/>
    </source>
</evidence>
<dbReference type="InterPro" id="IPR005471">
    <property type="entry name" value="Tscrpt_reg_IclR_N"/>
</dbReference>
<dbReference type="InterPro" id="IPR050707">
    <property type="entry name" value="HTH_MetabolicPath_Reg"/>
</dbReference>
<name>A0A4R3V495_9BURK</name>
<dbReference type="GO" id="GO:0003700">
    <property type="term" value="F:DNA-binding transcription factor activity"/>
    <property type="evidence" value="ECO:0007669"/>
    <property type="project" value="TreeGrafter"/>
</dbReference>
<dbReference type="SUPFAM" id="SSF46785">
    <property type="entry name" value="Winged helix' DNA-binding domain"/>
    <property type="match status" value="1"/>
</dbReference>
<keyword evidence="1" id="KW-0805">Transcription regulation</keyword>
<dbReference type="PANTHER" id="PTHR30136:SF39">
    <property type="entry name" value="TRANSCRIPTIONAL REGULATORY PROTEIN"/>
    <property type="match status" value="1"/>
</dbReference>
<comment type="caution">
    <text evidence="6">The sequence shown here is derived from an EMBL/GenBank/DDBJ whole genome shotgun (WGS) entry which is preliminary data.</text>
</comment>
<dbReference type="InterPro" id="IPR029016">
    <property type="entry name" value="GAF-like_dom_sf"/>
</dbReference>
<dbReference type="SMART" id="SM00346">
    <property type="entry name" value="HTH_ICLR"/>
    <property type="match status" value="1"/>
</dbReference>
<dbReference type="InterPro" id="IPR036390">
    <property type="entry name" value="WH_DNA-bd_sf"/>
</dbReference>
<dbReference type="InterPro" id="IPR036388">
    <property type="entry name" value="WH-like_DNA-bd_sf"/>
</dbReference>
<evidence type="ECO:0000259" key="5">
    <source>
        <dbReference type="PROSITE" id="PS51078"/>
    </source>
</evidence>
<dbReference type="Pfam" id="PF09339">
    <property type="entry name" value="HTH_IclR"/>
    <property type="match status" value="1"/>
</dbReference>
<proteinExistence type="predicted"/>
<dbReference type="GO" id="GO:0003677">
    <property type="term" value="F:DNA binding"/>
    <property type="evidence" value="ECO:0007669"/>
    <property type="project" value="UniProtKB-KW"/>
</dbReference>
<accession>A0A4R3V495</accession>
<keyword evidence="2" id="KW-0238">DNA-binding</keyword>
<dbReference type="PANTHER" id="PTHR30136">
    <property type="entry name" value="HELIX-TURN-HELIX TRANSCRIPTIONAL REGULATOR, ICLR FAMILY"/>
    <property type="match status" value="1"/>
</dbReference>
<evidence type="ECO:0000256" key="2">
    <source>
        <dbReference type="ARBA" id="ARBA00023125"/>
    </source>
</evidence>
<dbReference type="RefSeq" id="WP_132477195.1">
    <property type="nucleotide sequence ID" value="NZ_JBEBWM010000031.1"/>
</dbReference>
<keyword evidence="3" id="KW-0804">Transcription</keyword>
<dbReference type="PROSITE" id="PS51078">
    <property type="entry name" value="ICLR_ED"/>
    <property type="match status" value="1"/>
</dbReference>
<protein>
    <submittedName>
        <fullName evidence="6">IclR family transcriptional regulator</fullName>
    </submittedName>
</protein>
<dbReference type="SUPFAM" id="SSF55781">
    <property type="entry name" value="GAF domain-like"/>
    <property type="match status" value="1"/>
</dbReference>
<dbReference type="Gene3D" id="3.30.450.40">
    <property type="match status" value="1"/>
</dbReference>
<dbReference type="GO" id="GO:0045892">
    <property type="term" value="P:negative regulation of DNA-templated transcription"/>
    <property type="evidence" value="ECO:0007669"/>
    <property type="project" value="TreeGrafter"/>
</dbReference>
<dbReference type="AlphaFoldDB" id="A0A4R3V495"/>
<keyword evidence="7" id="KW-1185">Reference proteome</keyword>
<dbReference type="Proteomes" id="UP000294692">
    <property type="component" value="Unassembled WGS sequence"/>
</dbReference>
<dbReference type="PROSITE" id="PS51077">
    <property type="entry name" value="HTH_ICLR"/>
    <property type="match status" value="1"/>
</dbReference>
<dbReference type="Pfam" id="PF01614">
    <property type="entry name" value="IclR_C"/>
    <property type="match status" value="1"/>
</dbReference>
<evidence type="ECO:0000256" key="3">
    <source>
        <dbReference type="ARBA" id="ARBA00023163"/>
    </source>
</evidence>
<sequence>MDNGTQVIQRVFTLVRAISIRSHSGWRLSELASYCGLNHSTTHRLLAGLVREGMVMQDPDTRRYRLGRLAFELGLAVRKEFDWETLCTPILEQVAEITGDTAFFNLRSGHESICIARCEGAYPLKALTVEVGARRPLCVSAGGAAMLAHMDEAEVERAMRASAPYLERFGPERMIAIQRLLRESRALGYGYNSELIIPSVCAIGIAICNQAGEPIAAISVATVKSRLSGARRQEVLDILRRETRLGDAIEVR</sequence>
<dbReference type="EMBL" id="SMBX01000005">
    <property type="protein sequence ID" value="TCU98540.1"/>
    <property type="molecule type" value="Genomic_DNA"/>
</dbReference>
<evidence type="ECO:0000313" key="6">
    <source>
        <dbReference type="EMBL" id="TCU98540.1"/>
    </source>
</evidence>
<gene>
    <name evidence="6" type="ORF">EV686_105241</name>
</gene>
<feature type="domain" description="HTH iclR-type" evidence="4">
    <location>
        <begin position="5"/>
        <end position="68"/>
    </location>
</feature>
<organism evidence="6 7">
    <name type="scientific">Paracandidimonas soli</name>
    <dbReference type="NCBI Taxonomy" id="1917182"/>
    <lineage>
        <taxon>Bacteria</taxon>
        <taxon>Pseudomonadati</taxon>
        <taxon>Pseudomonadota</taxon>
        <taxon>Betaproteobacteria</taxon>
        <taxon>Burkholderiales</taxon>
        <taxon>Alcaligenaceae</taxon>
        <taxon>Paracandidimonas</taxon>
    </lineage>
</organism>
<evidence type="ECO:0000256" key="1">
    <source>
        <dbReference type="ARBA" id="ARBA00023015"/>
    </source>
</evidence>
<feature type="domain" description="IclR-ED" evidence="5">
    <location>
        <begin position="69"/>
        <end position="252"/>
    </location>
</feature>
<dbReference type="InterPro" id="IPR014757">
    <property type="entry name" value="Tscrpt_reg_IclR_C"/>
</dbReference>
<evidence type="ECO:0000313" key="7">
    <source>
        <dbReference type="Proteomes" id="UP000294692"/>
    </source>
</evidence>
<dbReference type="Gene3D" id="1.10.10.10">
    <property type="entry name" value="Winged helix-like DNA-binding domain superfamily/Winged helix DNA-binding domain"/>
    <property type="match status" value="1"/>
</dbReference>
<reference evidence="6 7" key="1">
    <citation type="submission" date="2019-03" db="EMBL/GenBank/DDBJ databases">
        <title>Genomic Encyclopedia of Type Strains, Phase IV (KMG-IV): sequencing the most valuable type-strain genomes for metagenomic binning, comparative biology and taxonomic classification.</title>
        <authorList>
            <person name="Goeker M."/>
        </authorList>
    </citation>
    <scope>NUCLEOTIDE SEQUENCE [LARGE SCALE GENOMIC DNA]</scope>
    <source>
        <strain evidence="6 7">DSM 100048</strain>
    </source>
</reference>